<reference evidence="2" key="1">
    <citation type="submission" date="2021-06" db="EMBL/GenBank/DDBJ databases">
        <title>Genome Sequence of Mortierella hyaline Strain SCG-10, a Cold-Adapted, Nitrate-Reducing Fungus Isolated from Soil in Minnesota, USA.</title>
        <authorList>
            <person name="Aldossari N."/>
        </authorList>
    </citation>
    <scope>NUCLEOTIDE SEQUENCE</scope>
    <source>
        <strain evidence="2">SCG-10</strain>
    </source>
</reference>
<accession>A0A9P7Y2L6</accession>
<feature type="compositionally biased region" description="Polar residues" evidence="1">
    <location>
        <begin position="1"/>
        <end position="30"/>
    </location>
</feature>
<gene>
    <name evidence="2" type="ORF">KI688_009686</name>
</gene>
<organism evidence="2 3">
    <name type="scientific">Linnemannia hyalina</name>
    <dbReference type="NCBI Taxonomy" id="64524"/>
    <lineage>
        <taxon>Eukaryota</taxon>
        <taxon>Fungi</taxon>
        <taxon>Fungi incertae sedis</taxon>
        <taxon>Mucoromycota</taxon>
        <taxon>Mortierellomycotina</taxon>
        <taxon>Mortierellomycetes</taxon>
        <taxon>Mortierellales</taxon>
        <taxon>Mortierellaceae</taxon>
        <taxon>Linnemannia</taxon>
    </lineage>
</organism>
<name>A0A9P7Y2L6_9FUNG</name>
<evidence type="ECO:0000313" key="2">
    <source>
        <dbReference type="EMBL" id="KAG9070349.1"/>
    </source>
</evidence>
<dbReference type="Proteomes" id="UP000707451">
    <property type="component" value="Unassembled WGS sequence"/>
</dbReference>
<evidence type="ECO:0000256" key="1">
    <source>
        <dbReference type="SAM" id="MobiDB-lite"/>
    </source>
</evidence>
<dbReference type="AlphaFoldDB" id="A0A9P7Y2L6"/>
<comment type="caution">
    <text evidence="2">The sequence shown here is derived from an EMBL/GenBank/DDBJ whole genome shotgun (WGS) entry which is preliminary data.</text>
</comment>
<feature type="region of interest" description="Disordered" evidence="1">
    <location>
        <begin position="1"/>
        <end position="46"/>
    </location>
</feature>
<keyword evidence="3" id="KW-1185">Reference proteome</keyword>
<proteinExistence type="predicted"/>
<evidence type="ECO:0000313" key="3">
    <source>
        <dbReference type="Proteomes" id="UP000707451"/>
    </source>
</evidence>
<dbReference type="EMBL" id="JAHRHY010000004">
    <property type="protein sequence ID" value="KAG9070349.1"/>
    <property type="molecule type" value="Genomic_DNA"/>
</dbReference>
<sequence>MQTHSAIHGSSSPTTDTTNSGNVNGRTGNCASRREGLTRSASVDSTSRVSKYGWFMTTHRLCKASIEEQAVPSFMLHSHDKSLDSFVANVTWAVMVFWLAGEVESWKDISEEDVEGTTVFL</sequence>
<protein>
    <submittedName>
        <fullName evidence="2">Uncharacterized protein</fullName>
    </submittedName>
</protein>